<accession>A0AAV3P508</accession>
<proteinExistence type="predicted"/>
<organism evidence="1 2">
    <name type="scientific">Lithospermum erythrorhizon</name>
    <name type="common">Purple gromwell</name>
    <name type="synonym">Lithospermum officinale var. erythrorhizon</name>
    <dbReference type="NCBI Taxonomy" id="34254"/>
    <lineage>
        <taxon>Eukaryota</taxon>
        <taxon>Viridiplantae</taxon>
        <taxon>Streptophyta</taxon>
        <taxon>Embryophyta</taxon>
        <taxon>Tracheophyta</taxon>
        <taxon>Spermatophyta</taxon>
        <taxon>Magnoliopsida</taxon>
        <taxon>eudicotyledons</taxon>
        <taxon>Gunneridae</taxon>
        <taxon>Pentapetalae</taxon>
        <taxon>asterids</taxon>
        <taxon>lamiids</taxon>
        <taxon>Boraginales</taxon>
        <taxon>Boraginaceae</taxon>
        <taxon>Boraginoideae</taxon>
        <taxon>Lithospermeae</taxon>
        <taxon>Lithospermum</taxon>
    </lineage>
</organism>
<dbReference type="Proteomes" id="UP001454036">
    <property type="component" value="Unassembled WGS sequence"/>
</dbReference>
<dbReference type="AlphaFoldDB" id="A0AAV3P508"/>
<dbReference type="EMBL" id="BAABME010016522">
    <property type="protein sequence ID" value="GAA0146308.1"/>
    <property type="molecule type" value="Genomic_DNA"/>
</dbReference>
<dbReference type="PANTHER" id="PTHR33116">
    <property type="entry name" value="REVERSE TRANSCRIPTASE ZINC-BINDING DOMAIN-CONTAINING PROTEIN-RELATED-RELATED"/>
    <property type="match status" value="1"/>
</dbReference>
<keyword evidence="2" id="KW-1185">Reference proteome</keyword>
<reference evidence="1 2" key="1">
    <citation type="submission" date="2024-01" db="EMBL/GenBank/DDBJ databases">
        <title>The complete chloroplast genome sequence of Lithospermum erythrorhizon: insights into the phylogenetic relationship among Boraginaceae species and the maternal lineages of purple gromwells.</title>
        <authorList>
            <person name="Okada T."/>
            <person name="Watanabe K."/>
        </authorList>
    </citation>
    <scope>NUCLEOTIDE SEQUENCE [LARGE SCALE GENOMIC DNA]</scope>
</reference>
<name>A0AAV3P508_LITER</name>
<dbReference type="PANTHER" id="PTHR33116:SF78">
    <property type="entry name" value="OS12G0587133 PROTEIN"/>
    <property type="match status" value="1"/>
</dbReference>
<evidence type="ECO:0000313" key="2">
    <source>
        <dbReference type="Proteomes" id="UP001454036"/>
    </source>
</evidence>
<evidence type="ECO:0000313" key="1">
    <source>
        <dbReference type="EMBL" id="GAA0146308.1"/>
    </source>
</evidence>
<protein>
    <submittedName>
        <fullName evidence="1">Uncharacterized protein</fullName>
    </submittedName>
</protein>
<gene>
    <name evidence="1" type="ORF">LIER_36287</name>
</gene>
<comment type="caution">
    <text evidence="1">The sequence shown here is derived from an EMBL/GenBank/DDBJ whole genome shotgun (WGS) entry which is preliminary data.</text>
</comment>
<sequence length="155" mass="17649">MLRDKLHGWKATSLSLAGRKTLIQATISDIPNYYSQFTTLPKSICNKIDQANRSFHWSTTKTKKKLHLVNWDTVTKPTNRGGLGLRKARTYNITTMAKLNWRILKEPDTKWVQVIKSKYFNNGSPSEPRQGVSILSSINGKNIAQGWDLFSKAKI</sequence>